<accession>A0ACB9FFP9</accession>
<keyword evidence="2" id="KW-1185">Reference proteome</keyword>
<sequence>MDFSVFSIGAMAPKAAVEKKPAAVDKAPAKKKPKAEKKLSKDASVDGADKKEEEAQEIGGDLQYLHIQGVFFLVRSRLL</sequence>
<dbReference type="Proteomes" id="UP001055879">
    <property type="component" value="Linkage Group LG01"/>
</dbReference>
<reference evidence="1 2" key="2">
    <citation type="journal article" date="2022" name="Mol. Ecol. Resour.">
        <title>The genomes of chicory, endive, great burdock and yacon provide insights into Asteraceae paleo-polyploidization history and plant inulin production.</title>
        <authorList>
            <person name="Fan W."/>
            <person name="Wang S."/>
            <person name="Wang H."/>
            <person name="Wang A."/>
            <person name="Jiang F."/>
            <person name="Liu H."/>
            <person name="Zhao H."/>
            <person name="Xu D."/>
            <person name="Zhang Y."/>
        </authorList>
    </citation>
    <scope>NUCLEOTIDE SEQUENCE [LARGE SCALE GENOMIC DNA]</scope>
    <source>
        <strain evidence="2">cv. Niubang</strain>
    </source>
</reference>
<organism evidence="1 2">
    <name type="scientific">Arctium lappa</name>
    <name type="common">Greater burdock</name>
    <name type="synonym">Lappa major</name>
    <dbReference type="NCBI Taxonomy" id="4217"/>
    <lineage>
        <taxon>Eukaryota</taxon>
        <taxon>Viridiplantae</taxon>
        <taxon>Streptophyta</taxon>
        <taxon>Embryophyta</taxon>
        <taxon>Tracheophyta</taxon>
        <taxon>Spermatophyta</taxon>
        <taxon>Magnoliopsida</taxon>
        <taxon>eudicotyledons</taxon>
        <taxon>Gunneridae</taxon>
        <taxon>Pentapetalae</taxon>
        <taxon>asterids</taxon>
        <taxon>campanulids</taxon>
        <taxon>Asterales</taxon>
        <taxon>Asteraceae</taxon>
        <taxon>Carduoideae</taxon>
        <taxon>Cardueae</taxon>
        <taxon>Arctiinae</taxon>
        <taxon>Arctium</taxon>
    </lineage>
</organism>
<protein>
    <submittedName>
        <fullName evidence="1">Uncharacterized protein</fullName>
    </submittedName>
</protein>
<proteinExistence type="predicted"/>
<evidence type="ECO:0000313" key="1">
    <source>
        <dbReference type="EMBL" id="KAI3769821.1"/>
    </source>
</evidence>
<evidence type="ECO:0000313" key="2">
    <source>
        <dbReference type="Proteomes" id="UP001055879"/>
    </source>
</evidence>
<name>A0ACB9FFP9_ARCLA</name>
<comment type="caution">
    <text evidence="1">The sequence shown here is derived from an EMBL/GenBank/DDBJ whole genome shotgun (WGS) entry which is preliminary data.</text>
</comment>
<gene>
    <name evidence="1" type="ORF">L6452_00934</name>
</gene>
<dbReference type="EMBL" id="CM042047">
    <property type="protein sequence ID" value="KAI3769821.1"/>
    <property type="molecule type" value="Genomic_DNA"/>
</dbReference>
<reference evidence="2" key="1">
    <citation type="journal article" date="2022" name="Mol. Ecol. Resour.">
        <title>The genomes of chicory, endive, great burdock and yacon provide insights into Asteraceae palaeo-polyploidization history and plant inulin production.</title>
        <authorList>
            <person name="Fan W."/>
            <person name="Wang S."/>
            <person name="Wang H."/>
            <person name="Wang A."/>
            <person name="Jiang F."/>
            <person name="Liu H."/>
            <person name="Zhao H."/>
            <person name="Xu D."/>
            <person name="Zhang Y."/>
        </authorList>
    </citation>
    <scope>NUCLEOTIDE SEQUENCE [LARGE SCALE GENOMIC DNA]</scope>
    <source>
        <strain evidence="2">cv. Niubang</strain>
    </source>
</reference>